<evidence type="ECO:0000256" key="4">
    <source>
        <dbReference type="ARBA" id="ARBA00023263"/>
    </source>
</evidence>
<dbReference type="AlphaFoldDB" id="A0A0N0IBN3"/>
<dbReference type="SUPFAM" id="SSF49401">
    <property type="entry name" value="Bacterial adhesins"/>
    <property type="match status" value="1"/>
</dbReference>
<dbReference type="RefSeq" id="WP_053907336.1">
    <property type="nucleotide sequence ID" value="NZ_CAWMUS010000007.1"/>
</dbReference>
<accession>A0A0N0IBN3</accession>
<dbReference type="InterPro" id="IPR050263">
    <property type="entry name" value="Bact_Fimbrial_Adh_Pro"/>
</dbReference>
<keyword evidence="8" id="KW-1185">Reference proteome</keyword>
<dbReference type="PROSITE" id="PS51257">
    <property type="entry name" value="PROKAR_LIPOPROTEIN"/>
    <property type="match status" value="1"/>
</dbReference>
<feature type="chain" id="PRO_5005851248" evidence="5">
    <location>
        <begin position="23"/>
        <end position="175"/>
    </location>
</feature>
<feature type="domain" description="Fimbrial-type adhesion" evidence="6">
    <location>
        <begin position="27"/>
        <end position="175"/>
    </location>
</feature>
<evidence type="ECO:0000256" key="3">
    <source>
        <dbReference type="ARBA" id="ARBA00022729"/>
    </source>
</evidence>
<evidence type="ECO:0000256" key="1">
    <source>
        <dbReference type="ARBA" id="ARBA00004561"/>
    </source>
</evidence>
<sequence>MKKKMYFLLFSLFVSCSTLIQAKDGTVHFSGDIINSPCVVATESKNQIINLGQIAVIKLINGGVSTPKPFQIILEDCSIEYTQSSPILAISFTGEGDIHAPELISLMGTGSAKNVAIELLDYKGEHISLNGKITITQDVKQHQNILNFSARYRNTTEVPLSGHANGVTDFNIIYK</sequence>
<dbReference type="OrthoDB" id="6522787at2"/>
<dbReference type="InterPro" id="IPR008966">
    <property type="entry name" value="Adhesion_dom_sf"/>
</dbReference>
<name>A0A0N0IBN3_9GAMM</name>
<proteinExistence type="inferred from homology"/>
<dbReference type="InterPro" id="IPR000259">
    <property type="entry name" value="Adhesion_dom_fimbrial"/>
</dbReference>
<evidence type="ECO:0000256" key="5">
    <source>
        <dbReference type="SAM" id="SignalP"/>
    </source>
</evidence>
<comment type="similarity">
    <text evidence="2">Belongs to the fimbrial protein family.</text>
</comment>
<comment type="caution">
    <text evidence="7">The sequence shown here is derived from an EMBL/GenBank/DDBJ whole genome shotgun (WGS) entry which is preliminary data.</text>
</comment>
<reference evidence="7 8" key="1">
    <citation type="submission" date="2015-07" db="EMBL/GenBank/DDBJ databases">
        <title>ATOL: Assembling a taxonomically balanced genome-scale reconstruction of the evolutionary history of the Enterobacteriaceae.</title>
        <authorList>
            <person name="Plunkett G.III."/>
            <person name="Neeno-Eckwall E.C."/>
            <person name="Glasner J.D."/>
            <person name="Perna N.T."/>
        </authorList>
    </citation>
    <scope>NUCLEOTIDE SEQUENCE [LARGE SCALE GENOMIC DNA]</scope>
    <source>
        <strain evidence="7 8">ATCC 35017</strain>
    </source>
</reference>
<dbReference type="Gene3D" id="2.60.40.1090">
    <property type="entry name" value="Fimbrial-type adhesion domain"/>
    <property type="match status" value="1"/>
</dbReference>
<dbReference type="InterPro" id="IPR036937">
    <property type="entry name" value="Adhesion_dom_fimbrial_sf"/>
</dbReference>
<feature type="signal peptide" evidence="5">
    <location>
        <begin position="1"/>
        <end position="22"/>
    </location>
</feature>
<dbReference type="PANTHER" id="PTHR33420:SF12">
    <property type="entry name" value="FIMBRIN-LIKE PROTEIN FIMI-RELATED"/>
    <property type="match status" value="1"/>
</dbReference>
<comment type="subcellular location">
    <subcellularLocation>
        <location evidence="1">Fimbrium</location>
    </subcellularLocation>
</comment>
<dbReference type="Pfam" id="PF00419">
    <property type="entry name" value="Fimbrial"/>
    <property type="match status" value="1"/>
</dbReference>
<dbReference type="Proteomes" id="UP000053226">
    <property type="component" value="Unassembled WGS sequence"/>
</dbReference>
<protein>
    <submittedName>
        <fullName evidence="7">Long polar fimbria protein A</fullName>
    </submittedName>
</protein>
<evidence type="ECO:0000313" key="7">
    <source>
        <dbReference type="EMBL" id="KPD03781.1"/>
    </source>
</evidence>
<dbReference type="EMBL" id="LGAA01000007">
    <property type="protein sequence ID" value="KPD03781.1"/>
    <property type="molecule type" value="Genomic_DNA"/>
</dbReference>
<organism evidence="7 8">
    <name type="scientific">Moellerella wisconsensis ATCC 35017</name>
    <dbReference type="NCBI Taxonomy" id="1354267"/>
    <lineage>
        <taxon>Bacteria</taxon>
        <taxon>Pseudomonadati</taxon>
        <taxon>Pseudomonadota</taxon>
        <taxon>Gammaproteobacteria</taxon>
        <taxon>Enterobacterales</taxon>
        <taxon>Morganellaceae</taxon>
        <taxon>Moellerella</taxon>
    </lineage>
</organism>
<keyword evidence="4" id="KW-0281">Fimbrium</keyword>
<dbReference type="GO" id="GO:0043709">
    <property type="term" value="P:cell adhesion involved in single-species biofilm formation"/>
    <property type="evidence" value="ECO:0007669"/>
    <property type="project" value="TreeGrafter"/>
</dbReference>
<evidence type="ECO:0000313" key="8">
    <source>
        <dbReference type="Proteomes" id="UP000053226"/>
    </source>
</evidence>
<dbReference type="GO" id="GO:0009289">
    <property type="term" value="C:pilus"/>
    <property type="evidence" value="ECO:0007669"/>
    <property type="project" value="UniProtKB-SubCell"/>
</dbReference>
<keyword evidence="3 5" id="KW-0732">Signal</keyword>
<evidence type="ECO:0000256" key="2">
    <source>
        <dbReference type="ARBA" id="ARBA00006671"/>
    </source>
</evidence>
<gene>
    <name evidence="7" type="ORF">M992_0700</name>
</gene>
<dbReference type="PANTHER" id="PTHR33420">
    <property type="entry name" value="FIMBRIAL SUBUNIT ELFA-RELATED"/>
    <property type="match status" value="1"/>
</dbReference>
<evidence type="ECO:0000259" key="6">
    <source>
        <dbReference type="Pfam" id="PF00419"/>
    </source>
</evidence>